<dbReference type="AlphaFoldDB" id="A0A0D3FL94"/>
<evidence type="ECO:0000256" key="4">
    <source>
        <dbReference type="PROSITE-ProRule" id="PRU01343"/>
    </source>
</evidence>
<reference evidence="6" key="2">
    <citation type="submission" date="2015-03" db="UniProtKB">
        <authorList>
            <consortium name="EnsemblPlants"/>
        </authorList>
    </citation>
    <scope>IDENTIFICATION</scope>
</reference>
<dbReference type="InterPro" id="IPR010666">
    <property type="entry name" value="Znf_GRF"/>
</dbReference>
<dbReference type="EnsemblPlants" id="OBART03G25990.1">
    <property type="protein sequence ID" value="OBART03G25990.1"/>
    <property type="gene ID" value="OBART03G25990"/>
</dbReference>
<accession>A0A0D3FL94</accession>
<proteinExistence type="predicted"/>
<feature type="domain" description="GRF-type" evidence="5">
    <location>
        <begin position="36"/>
        <end position="77"/>
    </location>
</feature>
<keyword evidence="7" id="KW-1185">Reference proteome</keyword>
<name>A0A0D3FL94_9ORYZ</name>
<dbReference type="Proteomes" id="UP000026960">
    <property type="component" value="Chromosome 3"/>
</dbReference>
<sequence>MASSRSEGSSVSSRHTSASPILYRVGPLEYEPAVACRCGNKAVRWISRISDNPGRWYFKCVNARSGGCDYFAWVDGLLSSFLREVLNDLRDEVWKLRREKGDFPAAVEEGRFVQSELVLARNELATSRKAVGEKEAIVGVLKDTNSRLEFERYSHGGSMRIDPGVLAFLDGAGPADVFFFAGS</sequence>
<dbReference type="Gramene" id="OBART03G25990.1">
    <property type="protein sequence ID" value="OBART03G25990.1"/>
    <property type="gene ID" value="OBART03G25990"/>
</dbReference>
<evidence type="ECO:0000256" key="3">
    <source>
        <dbReference type="ARBA" id="ARBA00022833"/>
    </source>
</evidence>
<evidence type="ECO:0000313" key="7">
    <source>
        <dbReference type="Proteomes" id="UP000026960"/>
    </source>
</evidence>
<dbReference type="GO" id="GO:0008270">
    <property type="term" value="F:zinc ion binding"/>
    <property type="evidence" value="ECO:0007669"/>
    <property type="project" value="UniProtKB-KW"/>
</dbReference>
<dbReference type="Pfam" id="PF06839">
    <property type="entry name" value="Zn_ribbon_GRF"/>
    <property type="match status" value="1"/>
</dbReference>
<dbReference type="PANTHER" id="PTHR33248">
    <property type="entry name" value="ZINC ION-BINDING PROTEIN"/>
    <property type="match status" value="1"/>
</dbReference>
<keyword evidence="3" id="KW-0862">Zinc</keyword>
<reference evidence="6" key="1">
    <citation type="journal article" date="2009" name="Rice">
        <title>De Novo Next Generation Sequencing of Plant Genomes.</title>
        <authorList>
            <person name="Rounsley S."/>
            <person name="Marri P.R."/>
            <person name="Yu Y."/>
            <person name="He R."/>
            <person name="Sisneros N."/>
            <person name="Goicoechea J.L."/>
            <person name="Lee S.J."/>
            <person name="Angelova A."/>
            <person name="Kudrna D."/>
            <person name="Luo M."/>
            <person name="Affourtit J."/>
            <person name="Desany B."/>
            <person name="Knight J."/>
            <person name="Niazi F."/>
            <person name="Egholm M."/>
            <person name="Wing R.A."/>
        </authorList>
    </citation>
    <scope>NUCLEOTIDE SEQUENCE [LARGE SCALE GENOMIC DNA]</scope>
    <source>
        <strain evidence="6">cv. IRGC 105608</strain>
    </source>
</reference>
<keyword evidence="1" id="KW-0479">Metal-binding</keyword>
<dbReference type="HOGENOM" id="CLU_088072_1_0_1"/>
<protein>
    <recommendedName>
        <fullName evidence="5">GRF-type domain-containing protein</fullName>
    </recommendedName>
</protein>
<dbReference type="PROSITE" id="PS51999">
    <property type="entry name" value="ZF_GRF"/>
    <property type="match status" value="1"/>
</dbReference>
<keyword evidence="2 4" id="KW-0863">Zinc-finger</keyword>
<dbReference type="PaxDb" id="65489-OBART03G25990.1"/>
<evidence type="ECO:0000259" key="5">
    <source>
        <dbReference type="PROSITE" id="PS51999"/>
    </source>
</evidence>
<evidence type="ECO:0000313" key="6">
    <source>
        <dbReference type="EnsemblPlants" id="OBART03G25990.1"/>
    </source>
</evidence>
<evidence type="ECO:0000256" key="2">
    <source>
        <dbReference type="ARBA" id="ARBA00022771"/>
    </source>
</evidence>
<evidence type="ECO:0000256" key="1">
    <source>
        <dbReference type="ARBA" id="ARBA00022723"/>
    </source>
</evidence>
<organism evidence="6">
    <name type="scientific">Oryza barthii</name>
    <dbReference type="NCBI Taxonomy" id="65489"/>
    <lineage>
        <taxon>Eukaryota</taxon>
        <taxon>Viridiplantae</taxon>
        <taxon>Streptophyta</taxon>
        <taxon>Embryophyta</taxon>
        <taxon>Tracheophyta</taxon>
        <taxon>Spermatophyta</taxon>
        <taxon>Magnoliopsida</taxon>
        <taxon>Liliopsida</taxon>
        <taxon>Poales</taxon>
        <taxon>Poaceae</taxon>
        <taxon>BOP clade</taxon>
        <taxon>Oryzoideae</taxon>
        <taxon>Oryzeae</taxon>
        <taxon>Oryzinae</taxon>
        <taxon>Oryza</taxon>
    </lineage>
</organism>